<dbReference type="Proteomes" id="UP001519287">
    <property type="component" value="Unassembled WGS sequence"/>
</dbReference>
<evidence type="ECO:0000259" key="1">
    <source>
        <dbReference type="Pfam" id="PF06276"/>
    </source>
</evidence>
<evidence type="ECO:0000313" key="3">
    <source>
        <dbReference type="Proteomes" id="UP001519287"/>
    </source>
</evidence>
<comment type="caution">
    <text evidence="2">The sequence shown here is derived from an EMBL/GenBank/DDBJ whole genome shotgun (WGS) entry which is preliminary data.</text>
</comment>
<proteinExistence type="predicted"/>
<dbReference type="RefSeq" id="WP_312894442.1">
    <property type="nucleotide sequence ID" value="NZ_JAGGLB010000003.1"/>
</dbReference>
<sequence>MDIINSDQLEKMFYIHLQEPEKAVFSMNAADMLNEDNMQSLVSYYGSHMKAIEDTAPAAYLASWFGGLALALQYTASLHNMALDFSLRNISVHIIPDDGYVRIAFQLHERIEEKAPELEADRPAWRERVFSSLYGDTLRPLFEQLSETTKLNAGQLWGQLPTKFNYYMDGFEEATSELLVKERLADDYRFLKLELNPAVFGRSKNPFDVKIRFVEHILEPDKQVRMKNACCRYIYTEGGTYCYTCPRMKEEERAEKRESYRARVGSAK</sequence>
<organism evidence="2 3">
    <name type="scientific">Paenibacillus eucommiae</name>
    <dbReference type="NCBI Taxonomy" id="1355755"/>
    <lineage>
        <taxon>Bacteria</taxon>
        <taxon>Bacillati</taxon>
        <taxon>Bacillota</taxon>
        <taxon>Bacilli</taxon>
        <taxon>Bacillales</taxon>
        <taxon>Paenibacillaceae</taxon>
        <taxon>Paenibacillus</taxon>
    </lineage>
</organism>
<reference evidence="2 3" key="1">
    <citation type="submission" date="2021-03" db="EMBL/GenBank/DDBJ databases">
        <title>Genomic Encyclopedia of Type Strains, Phase IV (KMG-IV): sequencing the most valuable type-strain genomes for metagenomic binning, comparative biology and taxonomic classification.</title>
        <authorList>
            <person name="Goeker M."/>
        </authorList>
    </citation>
    <scope>NUCLEOTIDE SEQUENCE [LARGE SCALE GENOMIC DNA]</scope>
    <source>
        <strain evidence="2 3">DSM 26048</strain>
    </source>
</reference>
<name>A0ABS4IR57_9BACL</name>
<accession>A0ABS4IR57</accession>
<evidence type="ECO:0000313" key="2">
    <source>
        <dbReference type="EMBL" id="MBP1990020.1"/>
    </source>
</evidence>
<dbReference type="Pfam" id="PF06276">
    <property type="entry name" value="FhuF"/>
    <property type="match status" value="1"/>
</dbReference>
<feature type="domain" description="Aerobactin siderophore biosynthesis IucA/IucC-like C-terminal" evidence="1">
    <location>
        <begin position="62"/>
        <end position="189"/>
    </location>
</feature>
<keyword evidence="3" id="KW-1185">Reference proteome</keyword>
<protein>
    <submittedName>
        <fullName evidence="2">Ferric iron reductase protein FhuF</fullName>
    </submittedName>
</protein>
<dbReference type="EMBL" id="JAGGLB010000003">
    <property type="protein sequence ID" value="MBP1990020.1"/>
    <property type="molecule type" value="Genomic_DNA"/>
</dbReference>
<gene>
    <name evidence="2" type="ORF">J2Z66_001618</name>
</gene>
<dbReference type="InterPro" id="IPR022770">
    <property type="entry name" value="IucA/IucC-like_C"/>
</dbReference>